<feature type="transmembrane region" description="Helical" evidence="2">
    <location>
        <begin position="859"/>
        <end position="886"/>
    </location>
</feature>
<gene>
    <name evidence="3" type="ORF">CKAN_01597200</name>
</gene>
<keyword evidence="4" id="KW-1185">Reference proteome</keyword>
<feature type="transmembrane region" description="Helical" evidence="2">
    <location>
        <begin position="544"/>
        <end position="566"/>
    </location>
</feature>
<sequence length="1294" mass="143660">MIQPCYLSRIRDRVLNKQPLGGCWIPQPLGSNKPPRAVCPKPCPEWDPTAPEGLFVQNPVPNSGQSVESAVFIRLDRVPRARTRHSTAVFQYSVTDQHAQNPCRNHECSFYCESSSSSMIPYPIFETLFQLSASFSIRNDTNYYLEQLDNQPLKSCPQSISFSNLTQNRYHYFLLNVTTSVGERNSSAYKWYIDTEPPTASIFTEKNFTNAANVTIFITFSEACTGHGGFKCVNASSCDVMVNGPASLNASTLQMVEPDITYSLVIDFSISSMYGRVVVKMADRFCTDQAGNLFTRKNSSIVIHFDRRPVYVDLWTSVPTYELQISSVLRTVIATNKTEDLEIFLEFSDPVMNSTGDIMNVLHANAGYFLPLPSGIHGNRRFGFELKNVSGTEIITVKLHSTWLIGRSGTAVSPVVPIVFLYDSTKPSVKLSTRSPLTKEMKINVIVEFTKPVFGFDASGIEVGGGRLERQHVLEELGKGGDNKDMEPFKEISKALYSLTILDVSQDMVSVMVPEGKAKDIAGNLNLASDQLEVRHYSTPAISFVLQSFVTAGLLATSLAAAILALSSANLAAVGGLTSVATHVAISDPSRNLLGTIGHLQVFVLSDWLSVSLPIEYSETTKGLRWLIPREKLPWKTEDISMWPQYPSAYEVPRKISMDYRGMSGGYSLSVMGMKYSVGSNSSCIASLLQNKMPSPNHAAPLPIISKHYGIRGWPTKVPTSSFQYTCRSDDVGDPHSQHNVNMKSTPYGLPLNSSEYFIYFLRGEPLSAGKVVKSMQKDTGWEDFWMNMFWLGVAGGSLLTTHLLILVFLRWRTGTTVHGVLSVPRFELFLLILMIPCMCQSSVFIIRGGTTAGIIAGSLLLAIPASLLLSVCLFLIVAIFMGSFVQYKEVKTDSNDPWHTKLLFYLTGKPAIGKWFHRDGLPSSFLPRFGILFEDRKGPPVYILADRNDPTSIPERIDSSQSGIGRMRAVGSEGSIGEIKIHTSKRILGCARSAYLIVDLLRRVGLGIISGAYLSHENSHGQIQCILALGITLVQFLYLLFLKPYITRGVHVVESISLLCEVGVFSLSFYIEHWKRFKDQKVIGIVMLTLLFISFAGQLVNEWYALIKGILRLPQPHKPSFKLGMKWVAKGLILPFLPRKQWSRLLPGSFQPRTGLGLVPVVPISPETELERQDNEGPRMDTLSSMTATVVPVYSPDMPRLTDQPRPSTSAQADVEINIGSSLQSVQRMNQRSRMRTAEGKRPKSDTMNEVRMLRELAKASFFTGGKIEEGSTSYSPREKYHLDRSSSNHSDT</sequence>
<dbReference type="Proteomes" id="UP000283530">
    <property type="component" value="Unassembled WGS sequence"/>
</dbReference>
<evidence type="ECO:0000313" key="4">
    <source>
        <dbReference type="Proteomes" id="UP000283530"/>
    </source>
</evidence>
<feature type="transmembrane region" description="Helical" evidence="2">
    <location>
        <begin position="829"/>
        <end position="847"/>
    </location>
</feature>
<dbReference type="OrthoDB" id="1936312at2759"/>
<feature type="compositionally biased region" description="Basic and acidic residues" evidence="1">
    <location>
        <begin position="1237"/>
        <end position="1247"/>
    </location>
</feature>
<evidence type="ECO:0008006" key="5">
    <source>
        <dbReference type="Google" id="ProtNLM"/>
    </source>
</evidence>
<evidence type="ECO:0000256" key="1">
    <source>
        <dbReference type="SAM" id="MobiDB-lite"/>
    </source>
</evidence>
<keyword evidence="2" id="KW-0812">Transmembrane</keyword>
<comment type="caution">
    <text evidence="3">The sequence shown here is derived from an EMBL/GenBank/DDBJ whole genome shotgun (WGS) entry which is preliminary data.</text>
</comment>
<name>A0A443P8F3_9MAGN</name>
<keyword evidence="2" id="KW-0472">Membrane</keyword>
<dbReference type="PANTHER" id="PTHR34677">
    <property type="match status" value="1"/>
</dbReference>
<dbReference type="STRING" id="337451.A0A443P8F3"/>
<dbReference type="EMBL" id="QPKB01000006">
    <property type="protein sequence ID" value="RWR87042.1"/>
    <property type="molecule type" value="Genomic_DNA"/>
</dbReference>
<feature type="region of interest" description="Disordered" evidence="1">
    <location>
        <begin position="1263"/>
        <end position="1294"/>
    </location>
</feature>
<feature type="transmembrane region" description="Helical" evidence="2">
    <location>
        <begin position="1083"/>
        <end position="1101"/>
    </location>
</feature>
<feature type="compositionally biased region" description="Basic and acidic residues" evidence="1">
    <location>
        <begin position="1278"/>
        <end position="1294"/>
    </location>
</feature>
<feature type="transmembrane region" description="Helical" evidence="2">
    <location>
        <begin position="1027"/>
        <end position="1047"/>
    </location>
</feature>
<feature type="compositionally biased region" description="Polar residues" evidence="1">
    <location>
        <begin position="1222"/>
        <end position="1233"/>
    </location>
</feature>
<evidence type="ECO:0000256" key="2">
    <source>
        <dbReference type="SAM" id="Phobius"/>
    </source>
</evidence>
<organism evidence="3 4">
    <name type="scientific">Cinnamomum micranthum f. kanehirae</name>
    <dbReference type="NCBI Taxonomy" id="337451"/>
    <lineage>
        <taxon>Eukaryota</taxon>
        <taxon>Viridiplantae</taxon>
        <taxon>Streptophyta</taxon>
        <taxon>Embryophyta</taxon>
        <taxon>Tracheophyta</taxon>
        <taxon>Spermatophyta</taxon>
        <taxon>Magnoliopsida</taxon>
        <taxon>Magnoliidae</taxon>
        <taxon>Laurales</taxon>
        <taxon>Lauraceae</taxon>
        <taxon>Cinnamomum</taxon>
    </lineage>
</organism>
<accession>A0A443P8F3</accession>
<feature type="region of interest" description="Disordered" evidence="1">
    <location>
        <begin position="1222"/>
        <end position="1247"/>
    </location>
</feature>
<keyword evidence="2" id="KW-1133">Transmembrane helix</keyword>
<evidence type="ECO:0000313" key="3">
    <source>
        <dbReference type="EMBL" id="RWR87042.1"/>
    </source>
</evidence>
<proteinExistence type="predicted"/>
<feature type="transmembrane region" description="Helical" evidence="2">
    <location>
        <begin position="785"/>
        <end position="809"/>
    </location>
</feature>
<dbReference type="PANTHER" id="PTHR34677:SF3">
    <property type="entry name" value="BACTERIAL IG-LIKE DOMAIN-CONTAINING PROTEIN"/>
    <property type="match status" value="1"/>
</dbReference>
<reference evidence="3 4" key="1">
    <citation type="journal article" date="2019" name="Nat. Plants">
        <title>Stout camphor tree genome fills gaps in understanding of flowering plant genome evolution.</title>
        <authorList>
            <person name="Chaw S.M."/>
            <person name="Liu Y.C."/>
            <person name="Wu Y.W."/>
            <person name="Wang H.Y."/>
            <person name="Lin C.I."/>
            <person name="Wu C.S."/>
            <person name="Ke H.M."/>
            <person name="Chang L.Y."/>
            <person name="Hsu C.Y."/>
            <person name="Yang H.T."/>
            <person name="Sudianto E."/>
            <person name="Hsu M.H."/>
            <person name="Wu K.P."/>
            <person name="Wang L.N."/>
            <person name="Leebens-Mack J.H."/>
            <person name="Tsai I.J."/>
        </authorList>
    </citation>
    <scope>NUCLEOTIDE SEQUENCE [LARGE SCALE GENOMIC DNA]</scope>
    <source>
        <strain evidence="4">cv. Chaw 1501</strain>
        <tissue evidence="3">Young leaves</tissue>
    </source>
</reference>
<protein>
    <recommendedName>
        <fullName evidence="5">Bacterial Ig-like domain-containing protein</fullName>
    </recommendedName>
</protein>